<proteinExistence type="predicted"/>
<comment type="caution">
    <text evidence="3">The sequence shown here is derived from an EMBL/GenBank/DDBJ whole genome shotgun (WGS) entry which is preliminary data.</text>
</comment>
<evidence type="ECO:0000313" key="3">
    <source>
        <dbReference type="EMBL" id="MBP1326115.1"/>
    </source>
</evidence>
<protein>
    <submittedName>
        <fullName evidence="3">Uncharacterized protein</fullName>
    </submittedName>
</protein>
<feature type="compositionally biased region" description="Low complexity" evidence="1">
    <location>
        <begin position="123"/>
        <end position="135"/>
    </location>
</feature>
<organism evidence="3 4">
    <name type="scientific">Leucobacter exalbidus</name>
    <dbReference type="NCBI Taxonomy" id="662960"/>
    <lineage>
        <taxon>Bacteria</taxon>
        <taxon>Bacillati</taxon>
        <taxon>Actinomycetota</taxon>
        <taxon>Actinomycetes</taxon>
        <taxon>Micrococcales</taxon>
        <taxon>Microbacteriaceae</taxon>
        <taxon>Leucobacter</taxon>
    </lineage>
</organism>
<sequence length="268" mass="27332">MTANEHDDDATVVRPQRAAVDPDATVVLTTRASRSDAAADEVSAEVDPESAVDPEATVVRPQRVIDEDATVVRPQRSIDEDATVVRASAAPLTGPATRLPPPPPPAQPQDPEPASAPAPEVAPVPTSAQAPLPTPAPETLLQALNEPRAVDHRGDPVPEPVLEAPSIGASGAPGASAASVATGAPGLPTRPVSDLPRVYGPRPIAVEQQPELVDNPSGGVAAAHPRAQLPSIARRSQRARVITLAGYAAAVCVSVAGLWVIATLAFAA</sequence>
<keyword evidence="4" id="KW-1185">Reference proteome</keyword>
<dbReference type="EMBL" id="JAFIDA010000001">
    <property type="protein sequence ID" value="MBP1326115.1"/>
    <property type="molecule type" value="Genomic_DNA"/>
</dbReference>
<keyword evidence="2" id="KW-0472">Membrane</keyword>
<feature type="region of interest" description="Disordered" evidence="1">
    <location>
        <begin position="150"/>
        <end position="194"/>
    </location>
</feature>
<dbReference type="AlphaFoldDB" id="A0A940T0Q3"/>
<keyword evidence="2" id="KW-0812">Transmembrane</keyword>
<dbReference type="Proteomes" id="UP000675163">
    <property type="component" value="Unassembled WGS sequence"/>
</dbReference>
<keyword evidence="2" id="KW-1133">Transmembrane helix</keyword>
<evidence type="ECO:0000313" key="4">
    <source>
        <dbReference type="Proteomes" id="UP000675163"/>
    </source>
</evidence>
<feature type="region of interest" description="Disordered" evidence="1">
    <location>
        <begin position="74"/>
        <end position="135"/>
    </location>
</feature>
<dbReference type="RefSeq" id="WP_209705074.1">
    <property type="nucleotide sequence ID" value="NZ_JAFIDA010000001.1"/>
</dbReference>
<feature type="transmembrane region" description="Helical" evidence="2">
    <location>
        <begin position="244"/>
        <end position="267"/>
    </location>
</feature>
<accession>A0A940T0Q3</accession>
<gene>
    <name evidence="3" type="ORF">JOF28_001347</name>
</gene>
<feature type="region of interest" description="Disordered" evidence="1">
    <location>
        <begin position="31"/>
        <end position="55"/>
    </location>
</feature>
<evidence type="ECO:0000256" key="2">
    <source>
        <dbReference type="SAM" id="Phobius"/>
    </source>
</evidence>
<reference evidence="3" key="1">
    <citation type="submission" date="2021-02" db="EMBL/GenBank/DDBJ databases">
        <title>Sequencing the genomes of 1000 actinobacteria strains.</title>
        <authorList>
            <person name="Klenk H.-P."/>
        </authorList>
    </citation>
    <scope>NUCLEOTIDE SEQUENCE</scope>
    <source>
        <strain evidence="3">DSM 22850</strain>
    </source>
</reference>
<feature type="compositionally biased region" description="Pro residues" evidence="1">
    <location>
        <begin position="98"/>
        <end position="122"/>
    </location>
</feature>
<name>A0A940T0Q3_9MICO</name>
<feature type="compositionally biased region" description="Acidic residues" evidence="1">
    <location>
        <begin position="38"/>
        <end position="52"/>
    </location>
</feature>
<evidence type="ECO:0000256" key="1">
    <source>
        <dbReference type="SAM" id="MobiDB-lite"/>
    </source>
</evidence>
<feature type="compositionally biased region" description="Low complexity" evidence="1">
    <location>
        <begin position="164"/>
        <end position="186"/>
    </location>
</feature>